<feature type="domain" description="Leucine-binding protein" evidence="4">
    <location>
        <begin position="38"/>
        <end position="365"/>
    </location>
</feature>
<dbReference type="AlphaFoldDB" id="A0A8T4L8P8"/>
<dbReference type="CDD" id="cd19984">
    <property type="entry name" value="PBP1_ABC_ligand_binding-like"/>
    <property type="match status" value="1"/>
</dbReference>
<evidence type="ECO:0000256" key="2">
    <source>
        <dbReference type="ARBA" id="ARBA00022729"/>
    </source>
</evidence>
<name>A0A8T4L8P8_9ARCH</name>
<dbReference type="Gene3D" id="3.40.50.2300">
    <property type="match status" value="2"/>
</dbReference>
<keyword evidence="1" id="KW-0813">Transport</keyword>
<evidence type="ECO:0000256" key="1">
    <source>
        <dbReference type="ARBA" id="ARBA00022448"/>
    </source>
</evidence>
<dbReference type="Proteomes" id="UP000675968">
    <property type="component" value="Unassembled WGS sequence"/>
</dbReference>
<sequence length="378" mass="40328">MVSRSLVATLVLLAVALVVLGLWPDLTGFLTFSPGGDTIQIGALLPLSGKNAVYGIEIKNAIELAKSEINSDGGINGKRLTVIFEDDQADAAIGTSAMQKLTQVDRVPVVIGSWASGVVVATAPIAEKNKTVVMAIAIAPSISNAGDYIFRIQPSAVFYTQKSVSFLRDRNFSSAAVIFVNNEFGKSLSDAFVADWAGSGASVIAIESFAQGDSDFKTQLSKIKAVKPEVVFIAGYQETIAVIKQMRELDLNATILAGPPFESQSTISALGNEAEGVLYAYHFISGNQNSKAQTYEQNYWETYGVPTGGFAPLAYDATHIIANALKKCDSNSDCIKKEIYNTKGEGVVGPITFDANGDPDVPIVMKTVKNGKFVRFDE</sequence>
<dbReference type="PRINTS" id="PR00337">
    <property type="entry name" value="LEUILEVALBP"/>
</dbReference>
<dbReference type="Pfam" id="PF13458">
    <property type="entry name" value="Peripla_BP_6"/>
    <property type="match status" value="1"/>
</dbReference>
<dbReference type="InterPro" id="IPR000709">
    <property type="entry name" value="Leu_Ile_Val-bd"/>
</dbReference>
<evidence type="ECO:0000313" key="5">
    <source>
        <dbReference type="EMBL" id="MBS3061899.1"/>
    </source>
</evidence>
<dbReference type="EMBL" id="JAGVWC010000011">
    <property type="protein sequence ID" value="MBS3061899.1"/>
    <property type="molecule type" value="Genomic_DNA"/>
</dbReference>
<dbReference type="InterPro" id="IPR051010">
    <property type="entry name" value="BCAA_transport"/>
</dbReference>
<evidence type="ECO:0000259" key="4">
    <source>
        <dbReference type="Pfam" id="PF13458"/>
    </source>
</evidence>
<proteinExistence type="predicted"/>
<evidence type="ECO:0000256" key="3">
    <source>
        <dbReference type="ARBA" id="ARBA00022970"/>
    </source>
</evidence>
<evidence type="ECO:0000313" key="6">
    <source>
        <dbReference type="Proteomes" id="UP000675968"/>
    </source>
</evidence>
<dbReference type="InterPro" id="IPR028082">
    <property type="entry name" value="Peripla_BP_I"/>
</dbReference>
<organism evidence="5 6">
    <name type="scientific">Candidatus Iainarchaeum sp</name>
    <dbReference type="NCBI Taxonomy" id="3101447"/>
    <lineage>
        <taxon>Archaea</taxon>
        <taxon>Candidatus Iainarchaeota</taxon>
        <taxon>Candidatus Iainarchaeia</taxon>
        <taxon>Candidatus Iainarchaeales</taxon>
        <taxon>Candidatus Iainarchaeaceae</taxon>
        <taxon>Candidatus Iainarchaeum</taxon>
    </lineage>
</organism>
<dbReference type="SUPFAM" id="SSF53822">
    <property type="entry name" value="Periplasmic binding protein-like I"/>
    <property type="match status" value="1"/>
</dbReference>
<dbReference type="InterPro" id="IPR028081">
    <property type="entry name" value="Leu-bd"/>
</dbReference>
<accession>A0A8T4L8P8</accession>
<dbReference type="PANTHER" id="PTHR30483:SF6">
    <property type="entry name" value="PERIPLASMIC BINDING PROTEIN OF ABC TRANSPORTER FOR NATURAL AMINO ACIDS"/>
    <property type="match status" value="1"/>
</dbReference>
<comment type="caution">
    <text evidence="5">The sequence shown here is derived from an EMBL/GenBank/DDBJ whole genome shotgun (WGS) entry which is preliminary data.</text>
</comment>
<reference evidence="5" key="1">
    <citation type="submission" date="2021-03" db="EMBL/GenBank/DDBJ databases">
        <authorList>
            <person name="Jaffe A."/>
        </authorList>
    </citation>
    <scope>NUCLEOTIDE SEQUENCE</scope>
    <source>
        <strain evidence="5">RIFCSPLOWO2_01_FULL_AR10_48_17</strain>
    </source>
</reference>
<keyword evidence="2" id="KW-0732">Signal</keyword>
<dbReference type="PANTHER" id="PTHR30483">
    <property type="entry name" value="LEUCINE-SPECIFIC-BINDING PROTEIN"/>
    <property type="match status" value="1"/>
</dbReference>
<keyword evidence="3" id="KW-0029">Amino-acid transport</keyword>
<reference evidence="5" key="2">
    <citation type="submission" date="2021-05" db="EMBL/GenBank/DDBJ databases">
        <title>Protein family content uncovers lineage relationships and bacterial pathway maintenance mechanisms in DPANN archaea.</title>
        <authorList>
            <person name="Castelle C.J."/>
            <person name="Meheust R."/>
            <person name="Jaffe A.L."/>
            <person name="Seitz K."/>
            <person name="Gong X."/>
            <person name="Baker B.J."/>
            <person name="Banfield J.F."/>
        </authorList>
    </citation>
    <scope>NUCLEOTIDE SEQUENCE</scope>
    <source>
        <strain evidence="5">RIFCSPLOWO2_01_FULL_AR10_48_17</strain>
    </source>
</reference>
<dbReference type="GO" id="GO:0006865">
    <property type="term" value="P:amino acid transport"/>
    <property type="evidence" value="ECO:0007669"/>
    <property type="project" value="UniProtKB-KW"/>
</dbReference>
<protein>
    <submittedName>
        <fullName evidence="5">ABC transporter substrate-binding protein</fullName>
    </submittedName>
</protein>
<gene>
    <name evidence="5" type="ORF">J4215_04940</name>
</gene>